<reference evidence="1" key="1">
    <citation type="journal article" date="2014" name="Front. Microbiol.">
        <title>High frequency of phylogenetically diverse reductive dehalogenase-homologous genes in deep subseafloor sedimentary metagenomes.</title>
        <authorList>
            <person name="Kawai M."/>
            <person name="Futagami T."/>
            <person name="Toyoda A."/>
            <person name="Takaki Y."/>
            <person name="Nishi S."/>
            <person name="Hori S."/>
            <person name="Arai W."/>
            <person name="Tsubouchi T."/>
            <person name="Morono Y."/>
            <person name="Uchiyama I."/>
            <person name="Ito T."/>
            <person name="Fujiyama A."/>
            <person name="Inagaki F."/>
            <person name="Takami H."/>
        </authorList>
    </citation>
    <scope>NUCLEOTIDE SEQUENCE</scope>
    <source>
        <strain evidence="1">Expedition CK06-06</strain>
    </source>
</reference>
<protein>
    <submittedName>
        <fullName evidence="1">Uncharacterized protein</fullName>
    </submittedName>
</protein>
<dbReference type="EMBL" id="BARU01013154">
    <property type="protein sequence ID" value="GAH33563.1"/>
    <property type="molecule type" value="Genomic_DNA"/>
</dbReference>
<dbReference type="AlphaFoldDB" id="X1GKP4"/>
<organism evidence="1">
    <name type="scientific">marine sediment metagenome</name>
    <dbReference type="NCBI Taxonomy" id="412755"/>
    <lineage>
        <taxon>unclassified sequences</taxon>
        <taxon>metagenomes</taxon>
        <taxon>ecological metagenomes</taxon>
    </lineage>
</organism>
<gene>
    <name evidence="1" type="ORF">S03H2_23911</name>
</gene>
<comment type="caution">
    <text evidence="1">The sequence shown here is derived from an EMBL/GenBank/DDBJ whole genome shotgun (WGS) entry which is preliminary data.</text>
</comment>
<proteinExistence type="predicted"/>
<feature type="non-terminal residue" evidence="1">
    <location>
        <position position="1"/>
    </location>
</feature>
<evidence type="ECO:0000313" key="1">
    <source>
        <dbReference type="EMBL" id="GAH33563.1"/>
    </source>
</evidence>
<accession>X1GKP4</accession>
<name>X1GKP4_9ZZZZ</name>
<sequence length="140" mass="16516">CRTYPLVRMASRSRETGTITEQYFLLKESHCLGFKNGHIWTVREWIEDQEIFVYNQMNDLMMEIISLKNRLMPGSLDIKSRLMFHMACYDLDNFRSHIFDKGILDDRNIDSGTLDAVKNDDVELLKLGFQWIKDTLFGEI</sequence>